<dbReference type="KEGG" id="mech:Q9L42_010465"/>
<dbReference type="EMBL" id="CP157743">
    <property type="protein sequence ID" value="XBS18799.1"/>
    <property type="molecule type" value="Genomic_DNA"/>
</dbReference>
<name>A0AAU7NPB4_9GAMM</name>
<dbReference type="AlphaFoldDB" id="A0AAU7NPB4"/>
<dbReference type="Proteomes" id="UP001225378">
    <property type="component" value="Chromosome"/>
</dbReference>
<protein>
    <submittedName>
        <fullName evidence="1">Uncharacterized protein</fullName>
    </submittedName>
</protein>
<evidence type="ECO:0000313" key="2">
    <source>
        <dbReference type="Proteomes" id="UP001225378"/>
    </source>
</evidence>
<gene>
    <name evidence="1" type="ORF">Q9L42_010465</name>
</gene>
<keyword evidence="2" id="KW-1185">Reference proteome</keyword>
<dbReference type="RefSeq" id="WP_305908486.1">
    <property type="nucleotide sequence ID" value="NZ_CP157743.1"/>
</dbReference>
<reference evidence="1 2" key="1">
    <citation type="journal article" date="2024" name="Microbiology">
        <title>Methylomarinum rosea sp. nov., a novel halophilic methanotrophic bacterium from the hypersaline Lake Elton.</title>
        <authorList>
            <person name="Suleimanov R.Z."/>
            <person name="Oshkin I.Y."/>
            <person name="Danilova O.V."/>
            <person name="Suzina N.E."/>
            <person name="Dedysh S.N."/>
        </authorList>
    </citation>
    <scope>NUCLEOTIDE SEQUENCE [LARGE SCALE GENOMIC DNA]</scope>
    <source>
        <strain evidence="1 2">Ch1-1</strain>
    </source>
</reference>
<evidence type="ECO:0000313" key="1">
    <source>
        <dbReference type="EMBL" id="XBS18799.1"/>
    </source>
</evidence>
<accession>A0AAU7NPB4</accession>
<sequence>MINEKFTITINGNKFEAPQGDFIPKAAESLLLAGHLRHMLTACEEPVKLDISDADRETIEKRLAELEEWLQPSITRLGDVVASVDIEEIGKFSLNYLGHTISAFSELLAMVQEVMRRLEEDKKA</sequence>
<organism evidence="1 2">
    <name type="scientific">Methylomarinum roseum</name>
    <dbReference type="NCBI Taxonomy" id="3067653"/>
    <lineage>
        <taxon>Bacteria</taxon>
        <taxon>Pseudomonadati</taxon>
        <taxon>Pseudomonadota</taxon>
        <taxon>Gammaproteobacteria</taxon>
        <taxon>Methylococcales</taxon>
        <taxon>Methylococcaceae</taxon>
        <taxon>Methylomarinum</taxon>
    </lineage>
</organism>
<proteinExistence type="predicted"/>